<proteinExistence type="inferred from homology"/>
<dbReference type="CDD" id="cd05233">
    <property type="entry name" value="SDR_c"/>
    <property type="match status" value="1"/>
</dbReference>
<accession>A0A1G7T0E3</accession>
<dbReference type="InterPro" id="IPR036291">
    <property type="entry name" value="NAD(P)-bd_dom_sf"/>
</dbReference>
<dbReference type="OrthoDB" id="161871at2157"/>
<comment type="similarity">
    <text evidence="1 3">Belongs to the short-chain dehydrogenases/reductases (SDR) family.</text>
</comment>
<dbReference type="GO" id="GO:0016020">
    <property type="term" value="C:membrane"/>
    <property type="evidence" value="ECO:0007669"/>
    <property type="project" value="TreeGrafter"/>
</dbReference>
<keyword evidence="2" id="KW-0560">Oxidoreductase</keyword>
<evidence type="ECO:0000256" key="3">
    <source>
        <dbReference type="RuleBase" id="RU000363"/>
    </source>
</evidence>
<dbReference type="GO" id="GO:0016491">
    <property type="term" value="F:oxidoreductase activity"/>
    <property type="evidence" value="ECO:0007669"/>
    <property type="project" value="UniProtKB-KW"/>
</dbReference>
<dbReference type="EMBL" id="FNBK01000021">
    <property type="protein sequence ID" value="SDG28504.1"/>
    <property type="molecule type" value="Genomic_DNA"/>
</dbReference>
<gene>
    <name evidence="5" type="ORF">SAMN05216218_12137</name>
</gene>
<dbReference type="PRINTS" id="PR00081">
    <property type="entry name" value="GDHRDH"/>
</dbReference>
<dbReference type="InterPro" id="IPR002347">
    <property type="entry name" value="SDR_fam"/>
</dbReference>
<keyword evidence="6" id="KW-1185">Reference proteome</keyword>
<evidence type="ECO:0000313" key="6">
    <source>
        <dbReference type="Proteomes" id="UP000199076"/>
    </source>
</evidence>
<feature type="domain" description="Ketoreductase" evidence="4">
    <location>
        <begin position="7"/>
        <end position="189"/>
    </location>
</feature>
<sequence>MTETQARVALITGASSGIGAETAKRFAENGTAVVLGARSVDALEATAEECRDCGVAAAAVQTDVTDPDAVAALVEAAVERFGRLDVAVVNAGIGEVRDVPLSELPREQFEAVTETNVHGAFYTARAALPHLRERDGAIVFVGSSKGKYPSTSTPVYAASKWWVRGFAASVAGRAGPDGVAVTVVNPTGVPTEFGSAFRETTNAQNLDPEATVSAADVADGIVYAADQEGATAVAELDLYRRDIHERF</sequence>
<dbReference type="PRINTS" id="PR00080">
    <property type="entry name" value="SDRFAMILY"/>
</dbReference>
<dbReference type="RefSeq" id="WP_092695249.1">
    <property type="nucleotide sequence ID" value="NZ_FNBK01000021.1"/>
</dbReference>
<dbReference type="STRING" id="660518.SAMN05216218_12137"/>
<protein>
    <recommendedName>
        <fullName evidence="4">Ketoreductase domain-containing protein</fullName>
    </recommendedName>
</protein>
<name>A0A1G7T0E3_9EURY</name>
<dbReference type="PANTHER" id="PTHR44196">
    <property type="entry name" value="DEHYDROGENASE/REDUCTASE SDR FAMILY MEMBER 7B"/>
    <property type="match status" value="1"/>
</dbReference>
<dbReference type="PANTHER" id="PTHR44196:SF1">
    <property type="entry name" value="DEHYDROGENASE_REDUCTASE SDR FAMILY MEMBER 7B"/>
    <property type="match status" value="1"/>
</dbReference>
<organism evidence="5 6">
    <name type="scientific">Halorientalis regularis</name>
    <dbReference type="NCBI Taxonomy" id="660518"/>
    <lineage>
        <taxon>Archaea</taxon>
        <taxon>Methanobacteriati</taxon>
        <taxon>Methanobacteriota</taxon>
        <taxon>Stenosarchaea group</taxon>
        <taxon>Halobacteria</taxon>
        <taxon>Halobacteriales</taxon>
        <taxon>Haloarculaceae</taxon>
        <taxon>Halorientalis</taxon>
    </lineage>
</organism>
<evidence type="ECO:0000259" key="4">
    <source>
        <dbReference type="SMART" id="SM00822"/>
    </source>
</evidence>
<dbReference type="FunFam" id="3.40.50.720:FF:000084">
    <property type="entry name" value="Short-chain dehydrogenase reductase"/>
    <property type="match status" value="1"/>
</dbReference>
<dbReference type="Gene3D" id="3.40.50.720">
    <property type="entry name" value="NAD(P)-binding Rossmann-like Domain"/>
    <property type="match status" value="1"/>
</dbReference>
<dbReference type="Pfam" id="PF00106">
    <property type="entry name" value="adh_short"/>
    <property type="match status" value="1"/>
</dbReference>
<evidence type="ECO:0000256" key="1">
    <source>
        <dbReference type="ARBA" id="ARBA00006484"/>
    </source>
</evidence>
<dbReference type="InterPro" id="IPR057326">
    <property type="entry name" value="KR_dom"/>
</dbReference>
<evidence type="ECO:0000256" key="2">
    <source>
        <dbReference type="ARBA" id="ARBA00023002"/>
    </source>
</evidence>
<dbReference type="SMART" id="SM00822">
    <property type="entry name" value="PKS_KR"/>
    <property type="match status" value="1"/>
</dbReference>
<evidence type="ECO:0000313" key="5">
    <source>
        <dbReference type="EMBL" id="SDG28504.1"/>
    </source>
</evidence>
<reference evidence="6" key="1">
    <citation type="submission" date="2016-10" db="EMBL/GenBank/DDBJ databases">
        <authorList>
            <person name="Varghese N."/>
            <person name="Submissions S."/>
        </authorList>
    </citation>
    <scope>NUCLEOTIDE SEQUENCE [LARGE SCALE GENOMIC DNA]</scope>
    <source>
        <strain evidence="6">IBRC-M 10760</strain>
    </source>
</reference>
<dbReference type="SUPFAM" id="SSF51735">
    <property type="entry name" value="NAD(P)-binding Rossmann-fold domains"/>
    <property type="match status" value="1"/>
</dbReference>
<dbReference type="Proteomes" id="UP000199076">
    <property type="component" value="Unassembled WGS sequence"/>
</dbReference>
<dbReference type="AlphaFoldDB" id="A0A1G7T0E3"/>